<gene>
    <name evidence="2" type="ORF">AVDCRST_MAG65-1316</name>
</gene>
<feature type="non-terminal residue" evidence="2">
    <location>
        <position position="1"/>
    </location>
</feature>
<evidence type="ECO:0000256" key="1">
    <source>
        <dbReference type="SAM" id="MobiDB-lite"/>
    </source>
</evidence>
<dbReference type="AlphaFoldDB" id="A0A6J4RQU0"/>
<dbReference type="EMBL" id="CADCVL010000217">
    <property type="protein sequence ID" value="CAA9478711.1"/>
    <property type="molecule type" value="Genomic_DNA"/>
</dbReference>
<feature type="region of interest" description="Disordered" evidence="1">
    <location>
        <begin position="1"/>
        <end position="73"/>
    </location>
</feature>
<protein>
    <submittedName>
        <fullName evidence="2">Uncharacterized protein</fullName>
    </submittedName>
</protein>
<reference evidence="2" key="1">
    <citation type="submission" date="2020-02" db="EMBL/GenBank/DDBJ databases">
        <authorList>
            <person name="Meier V. D."/>
        </authorList>
    </citation>
    <scope>NUCLEOTIDE SEQUENCE</scope>
    <source>
        <strain evidence="2">AVDCRST_MAG65</strain>
    </source>
</reference>
<feature type="compositionally biased region" description="Basic residues" evidence="1">
    <location>
        <begin position="61"/>
        <end position="73"/>
    </location>
</feature>
<proteinExistence type="predicted"/>
<name>A0A6J4RQU0_9ACTN</name>
<evidence type="ECO:0000313" key="2">
    <source>
        <dbReference type="EMBL" id="CAA9478711.1"/>
    </source>
</evidence>
<organism evidence="2">
    <name type="scientific">uncultured Solirubrobacteraceae bacterium</name>
    <dbReference type="NCBI Taxonomy" id="1162706"/>
    <lineage>
        <taxon>Bacteria</taxon>
        <taxon>Bacillati</taxon>
        <taxon>Actinomycetota</taxon>
        <taxon>Thermoleophilia</taxon>
        <taxon>Solirubrobacterales</taxon>
        <taxon>Solirubrobacteraceae</taxon>
        <taxon>environmental samples</taxon>
    </lineage>
</organism>
<feature type="non-terminal residue" evidence="2">
    <location>
        <position position="73"/>
    </location>
</feature>
<sequence length="73" mass="7387">GADSRREPVPTDSRPPGRPGPFGSAAAADRQGPTTAPVDPAEPGRLRPAGPPAGLPGHRLLLTRRPRSHGGAA</sequence>
<accession>A0A6J4RQU0</accession>